<sequence length="186" mass="20678">MRHPPRHPFRRTGHLMRLFKDGAFVDDPWHMLGDDEPLGAGPAILSLKAWLALGDARQGINTPVGVKLDAGEMVDALLPDLDRLSLVALSFPKFGDGRAFSKASLLRGQHGFKGEIRAVGDVLWDQLQLMRRCGFDAFLVENEPTLRALEAGKKPFMDEFYQPGHGAPEQPADGRRPWAWRTAASR</sequence>
<feature type="region of interest" description="Disordered" evidence="1">
    <location>
        <begin position="162"/>
        <end position="186"/>
    </location>
</feature>
<name>A0A4Q2RFE3_9HYPH</name>
<evidence type="ECO:0000313" key="2">
    <source>
        <dbReference type="EMBL" id="RYB05599.1"/>
    </source>
</evidence>
<organism evidence="2 3">
    <name type="scientific">Lichenibacterium ramalinae</name>
    <dbReference type="NCBI Taxonomy" id="2316527"/>
    <lineage>
        <taxon>Bacteria</taxon>
        <taxon>Pseudomonadati</taxon>
        <taxon>Pseudomonadota</taxon>
        <taxon>Alphaproteobacteria</taxon>
        <taxon>Hyphomicrobiales</taxon>
        <taxon>Lichenihabitantaceae</taxon>
        <taxon>Lichenibacterium</taxon>
    </lineage>
</organism>
<gene>
    <name evidence="2" type="ORF">D3272_08285</name>
</gene>
<proteinExistence type="predicted"/>
<dbReference type="AlphaFoldDB" id="A0A4Q2RFE3"/>
<dbReference type="InterPro" id="IPR008318">
    <property type="entry name" value="UCP030820"/>
</dbReference>
<dbReference type="EMBL" id="QYBC01000006">
    <property type="protein sequence ID" value="RYB05599.1"/>
    <property type="molecule type" value="Genomic_DNA"/>
</dbReference>
<comment type="caution">
    <text evidence="2">The sequence shown here is derived from an EMBL/GenBank/DDBJ whole genome shotgun (WGS) entry which is preliminary data.</text>
</comment>
<dbReference type="Pfam" id="PF06073">
    <property type="entry name" value="DUF934"/>
    <property type="match status" value="1"/>
</dbReference>
<keyword evidence="3" id="KW-1185">Reference proteome</keyword>
<protein>
    <submittedName>
        <fullName evidence="2">DUF934 domain-containing protein</fullName>
    </submittedName>
</protein>
<evidence type="ECO:0000256" key="1">
    <source>
        <dbReference type="SAM" id="MobiDB-lite"/>
    </source>
</evidence>
<accession>A0A4Q2RFE3</accession>
<dbReference type="Proteomes" id="UP000289411">
    <property type="component" value="Unassembled WGS sequence"/>
</dbReference>
<evidence type="ECO:0000313" key="3">
    <source>
        <dbReference type="Proteomes" id="UP000289411"/>
    </source>
</evidence>
<reference evidence="2 3" key="1">
    <citation type="submission" date="2018-09" db="EMBL/GenBank/DDBJ databases">
        <authorList>
            <person name="Grouzdev D.S."/>
            <person name="Krutkina M.S."/>
        </authorList>
    </citation>
    <scope>NUCLEOTIDE SEQUENCE [LARGE SCALE GENOMIC DNA]</scope>
    <source>
        <strain evidence="2 3">RmlP001</strain>
    </source>
</reference>
<dbReference type="OrthoDB" id="9800421at2"/>
<reference evidence="2 3" key="2">
    <citation type="submission" date="2019-02" db="EMBL/GenBank/DDBJ databases">
        <title>'Lichenibacterium ramalinii' gen. nov. sp. nov., 'Lichenibacterium minor' gen. nov. sp. nov.</title>
        <authorList>
            <person name="Pankratov T."/>
        </authorList>
    </citation>
    <scope>NUCLEOTIDE SEQUENCE [LARGE SCALE GENOMIC DNA]</scope>
    <source>
        <strain evidence="2 3">RmlP001</strain>
    </source>
</reference>